<dbReference type="EMBL" id="BART01018951">
    <property type="protein sequence ID" value="GAG80023.1"/>
    <property type="molecule type" value="Genomic_DNA"/>
</dbReference>
<gene>
    <name evidence="2" type="ORF">S01H4_35607</name>
</gene>
<dbReference type="AlphaFoldDB" id="X1B7C3"/>
<organism evidence="2">
    <name type="scientific">marine sediment metagenome</name>
    <dbReference type="NCBI Taxonomy" id="412755"/>
    <lineage>
        <taxon>unclassified sequences</taxon>
        <taxon>metagenomes</taxon>
        <taxon>ecological metagenomes</taxon>
    </lineage>
</organism>
<feature type="transmembrane region" description="Helical" evidence="1">
    <location>
        <begin position="9"/>
        <end position="27"/>
    </location>
</feature>
<keyword evidence="1" id="KW-0472">Membrane</keyword>
<name>X1B7C3_9ZZZZ</name>
<keyword evidence="1" id="KW-1133">Transmembrane helix</keyword>
<evidence type="ECO:0000256" key="1">
    <source>
        <dbReference type="SAM" id="Phobius"/>
    </source>
</evidence>
<comment type="caution">
    <text evidence="2">The sequence shown here is derived from an EMBL/GenBank/DDBJ whole genome shotgun (WGS) entry which is preliminary data.</text>
</comment>
<sequence length="69" mass="8195">MNNKSNTKLIALVIIGLLVFTFVYYIILDKTNYKIISDEEYKNNPECEFKKLDDGYIQITNCMKYKYNP</sequence>
<accession>X1B7C3</accession>
<reference evidence="2" key="1">
    <citation type="journal article" date="2014" name="Front. Microbiol.">
        <title>High frequency of phylogenetically diverse reductive dehalogenase-homologous genes in deep subseafloor sedimentary metagenomes.</title>
        <authorList>
            <person name="Kawai M."/>
            <person name="Futagami T."/>
            <person name="Toyoda A."/>
            <person name="Takaki Y."/>
            <person name="Nishi S."/>
            <person name="Hori S."/>
            <person name="Arai W."/>
            <person name="Tsubouchi T."/>
            <person name="Morono Y."/>
            <person name="Uchiyama I."/>
            <person name="Ito T."/>
            <person name="Fujiyama A."/>
            <person name="Inagaki F."/>
            <person name="Takami H."/>
        </authorList>
    </citation>
    <scope>NUCLEOTIDE SEQUENCE</scope>
    <source>
        <strain evidence="2">Expedition CK06-06</strain>
    </source>
</reference>
<keyword evidence="1" id="KW-0812">Transmembrane</keyword>
<proteinExistence type="predicted"/>
<protein>
    <submittedName>
        <fullName evidence="2">Uncharacterized protein</fullName>
    </submittedName>
</protein>
<evidence type="ECO:0000313" key="2">
    <source>
        <dbReference type="EMBL" id="GAG80023.1"/>
    </source>
</evidence>